<dbReference type="CDD" id="cd00038">
    <property type="entry name" value="CAP_ED"/>
    <property type="match status" value="1"/>
</dbReference>
<organism evidence="2 3">
    <name type="scientific">Galbibacter marinus</name>
    <dbReference type="NCBI Taxonomy" id="555500"/>
    <lineage>
        <taxon>Bacteria</taxon>
        <taxon>Pseudomonadati</taxon>
        <taxon>Bacteroidota</taxon>
        <taxon>Flavobacteriia</taxon>
        <taxon>Flavobacteriales</taxon>
        <taxon>Flavobacteriaceae</taxon>
        <taxon>Galbibacter</taxon>
    </lineage>
</organism>
<dbReference type="RefSeq" id="WP_008991895.1">
    <property type="nucleotide sequence ID" value="NZ_AMSG01000014.1"/>
</dbReference>
<feature type="domain" description="Cyclic nucleotide-binding" evidence="1">
    <location>
        <begin position="31"/>
        <end position="118"/>
    </location>
</feature>
<dbReference type="STRING" id="555500.I215_10265"/>
<dbReference type="AlphaFoldDB" id="K2PTC1"/>
<dbReference type="EMBL" id="AMSG01000014">
    <property type="protein sequence ID" value="EKF54814.1"/>
    <property type="molecule type" value="Genomic_DNA"/>
</dbReference>
<dbReference type="InterPro" id="IPR014710">
    <property type="entry name" value="RmlC-like_jellyroll"/>
</dbReference>
<reference evidence="2 3" key="1">
    <citation type="journal article" date="2012" name="J. Bacteriol.">
        <title>Genome Sequence of Galbibacter marinum Type Strain ck-I2-15.</title>
        <authorList>
            <person name="Lai Q."/>
            <person name="Li C."/>
            <person name="Shao Z."/>
        </authorList>
    </citation>
    <scope>NUCLEOTIDE SEQUENCE [LARGE SCALE GENOMIC DNA]</scope>
    <source>
        <strain evidence="3">ck-I2-15</strain>
    </source>
</reference>
<dbReference type="Gene3D" id="2.60.120.10">
    <property type="entry name" value="Jelly Rolls"/>
    <property type="match status" value="1"/>
</dbReference>
<keyword evidence="3" id="KW-1185">Reference proteome</keyword>
<dbReference type="SUPFAM" id="SSF51206">
    <property type="entry name" value="cAMP-binding domain-like"/>
    <property type="match status" value="1"/>
</dbReference>
<dbReference type="InterPro" id="IPR000595">
    <property type="entry name" value="cNMP-bd_dom"/>
</dbReference>
<comment type="caution">
    <text evidence="2">The sequence shown here is derived from an EMBL/GenBank/DDBJ whole genome shotgun (WGS) entry which is preliminary data.</text>
</comment>
<dbReference type="PATRIC" id="fig|555500.3.peg.2119"/>
<dbReference type="Pfam" id="PF00027">
    <property type="entry name" value="cNMP_binding"/>
    <property type="match status" value="1"/>
</dbReference>
<protein>
    <submittedName>
        <fullName evidence="2">Crp/Fnr family transcriptional regulator</fullName>
    </submittedName>
</protein>
<accession>K2PTC1</accession>
<dbReference type="Proteomes" id="UP000007364">
    <property type="component" value="Unassembled WGS sequence"/>
</dbReference>
<dbReference type="eggNOG" id="COG0664">
    <property type="taxonomic scope" value="Bacteria"/>
</dbReference>
<gene>
    <name evidence="2" type="ORF">I215_10265</name>
</gene>
<evidence type="ECO:0000313" key="2">
    <source>
        <dbReference type="EMBL" id="EKF54814.1"/>
    </source>
</evidence>
<proteinExistence type="predicted"/>
<evidence type="ECO:0000259" key="1">
    <source>
        <dbReference type="Pfam" id="PF00027"/>
    </source>
</evidence>
<dbReference type="InterPro" id="IPR018490">
    <property type="entry name" value="cNMP-bd_dom_sf"/>
</dbReference>
<sequence length="191" mass="23457">MSIILRKNLEKFITIDGKTFDEVLQYFNRRIIKKKQNIMEEGDYCSDQYFVEQGCLRKFFMKENGIEQTTEFALEQWWLTDTFAFERRLPTTFFIQAVEPTTILHINHDQREALLKKHPIMERYFRMVYQRSYAASERRIRYLYEFTREELYFHFEAHYPEFVQRIPQYLLASFLGFTPEYLSEIRSKNRS</sequence>
<dbReference type="OrthoDB" id="1092431at2"/>
<name>K2PTC1_9FLAO</name>
<evidence type="ECO:0000313" key="3">
    <source>
        <dbReference type="Proteomes" id="UP000007364"/>
    </source>
</evidence>